<dbReference type="GO" id="GO:0006508">
    <property type="term" value="P:proteolysis"/>
    <property type="evidence" value="ECO:0007669"/>
    <property type="project" value="InterPro"/>
</dbReference>
<gene>
    <name evidence="3" type="ORF">TVAG_328620</name>
</gene>
<dbReference type="InterPro" id="IPR000668">
    <property type="entry name" value="Peptidase_C1A_C"/>
</dbReference>
<dbReference type="RefSeq" id="XP_001313029.1">
    <property type="nucleotide sequence ID" value="XM_001313028.1"/>
</dbReference>
<dbReference type="KEGG" id="tva:4757919"/>
<dbReference type="AlphaFoldDB" id="A2F4T7"/>
<dbReference type="Proteomes" id="UP000001542">
    <property type="component" value="Unassembled WGS sequence"/>
</dbReference>
<dbReference type="Gene3D" id="3.90.70.10">
    <property type="entry name" value="Cysteine proteinases"/>
    <property type="match status" value="1"/>
</dbReference>
<reference evidence="3" key="2">
    <citation type="journal article" date="2007" name="Science">
        <title>Draft genome sequence of the sexually transmitted pathogen Trichomonas vaginalis.</title>
        <authorList>
            <person name="Carlton J.M."/>
            <person name="Hirt R.P."/>
            <person name="Silva J.C."/>
            <person name="Delcher A.L."/>
            <person name="Schatz M."/>
            <person name="Zhao Q."/>
            <person name="Wortman J.R."/>
            <person name="Bidwell S.L."/>
            <person name="Alsmark U.C.M."/>
            <person name="Besteiro S."/>
            <person name="Sicheritz-Ponten T."/>
            <person name="Noel C.J."/>
            <person name="Dacks J.B."/>
            <person name="Foster P.G."/>
            <person name="Simillion C."/>
            <person name="Van de Peer Y."/>
            <person name="Miranda-Saavedra D."/>
            <person name="Barton G.J."/>
            <person name="Westrop G.D."/>
            <person name="Mueller S."/>
            <person name="Dessi D."/>
            <person name="Fiori P.L."/>
            <person name="Ren Q."/>
            <person name="Paulsen I."/>
            <person name="Zhang H."/>
            <person name="Bastida-Corcuera F.D."/>
            <person name="Simoes-Barbosa A."/>
            <person name="Brown M.T."/>
            <person name="Hayes R.D."/>
            <person name="Mukherjee M."/>
            <person name="Okumura C.Y."/>
            <person name="Schneider R."/>
            <person name="Smith A.J."/>
            <person name="Vanacova S."/>
            <person name="Villalvazo M."/>
            <person name="Haas B.J."/>
            <person name="Pertea M."/>
            <person name="Feldblyum T.V."/>
            <person name="Utterback T.R."/>
            <person name="Shu C.L."/>
            <person name="Osoegawa K."/>
            <person name="de Jong P.J."/>
            <person name="Hrdy I."/>
            <person name="Horvathova L."/>
            <person name="Zubacova Z."/>
            <person name="Dolezal P."/>
            <person name="Malik S.B."/>
            <person name="Logsdon J.M. Jr."/>
            <person name="Henze K."/>
            <person name="Gupta A."/>
            <person name="Wang C.C."/>
            <person name="Dunne R.L."/>
            <person name="Upcroft J.A."/>
            <person name="Upcroft P."/>
            <person name="White O."/>
            <person name="Salzberg S.L."/>
            <person name="Tang P."/>
            <person name="Chiu C.-H."/>
            <person name="Lee Y.-S."/>
            <person name="Embley T.M."/>
            <person name="Coombs G.H."/>
            <person name="Mottram J.C."/>
            <person name="Tachezy J."/>
            <person name="Fraser-Liggett C.M."/>
            <person name="Johnson P.J."/>
        </authorList>
    </citation>
    <scope>NUCLEOTIDE SEQUENCE [LARGE SCALE GENOMIC DNA]</scope>
    <source>
        <strain evidence="3">G3</strain>
    </source>
</reference>
<dbReference type="InterPro" id="IPR013128">
    <property type="entry name" value="Peptidase_C1A"/>
</dbReference>
<evidence type="ECO:0000313" key="4">
    <source>
        <dbReference type="Proteomes" id="UP000001542"/>
    </source>
</evidence>
<dbReference type="InterPro" id="IPR038765">
    <property type="entry name" value="Papain-like_cys_pep_sf"/>
</dbReference>
<feature type="domain" description="Peptidase C1A papain C-terminal" evidence="2">
    <location>
        <begin position="2"/>
        <end position="48"/>
    </location>
</feature>
<dbReference type="InParanoid" id="A2F4T7"/>
<evidence type="ECO:0000313" key="3">
    <source>
        <dbReference type="EMBL" id="EAY00100.1"/>
    </source>
</evidence>
<dbReference type="Gene3D" id="2.40.50.170">
    <property type="entry name" value="Cysteine proteinases. Chain C"/>
    <property type="match status" value="1"/>
</dbReference>
<dbReference type="InterPro" id="IPR000169">
    <property type="entry name" value="Pept_cys_AS"/>
</dbReference>
<dbReference type="GO" id="GO:0008234">
    <property type="term" value="F:cysteine-type peptidase activity"/>
    <property type="evidence" value="ECO:0007669"/>
    <property type="project" value="InterPro"/>
</dbReference>
<organism evidence="3 4">
    <name type="scientific">Trichomonas vaginalis (strain ATCC PRA-98 / G3)</name>
    <dbReference type="NCBI Taxonomy" id="412133"/>
    <lineage>
        <taxon>Eukaryota</taxon>
        <taxon>Metamonada</taxon>
        <taxon>Parabasalia</taxon>
        <taxon>Trichomonadida</taxon>
        <taxon>Trichomonadidae</taxon>
        <taxon>Trichomonas</taxon>
    </lineage>
</organism>
<keyword evidence="4" id="KW-1185">Reference proteome</keyword>
<evidence type="ECO:0000256" key="1">
    <source>
        <dbReference type="ARBA" id="ARBA00008455"/>
    </source>
</evidence>
<comment type="similarity">
    <text evidence="1">Belongs to the peptidase C1 family.</text>
</comment>
<dbReference type="OrthoDB" id="10253408at2759"/>
<accession>A2F4T7</accession>
<dbReference type="Pfam" id="PF00112">
    <property type="entry name" value="Peptidase_C1"/>
    <property type="match status" value="1"/>
</dbReference>
<evidence type="ECO:0000259" key="2">
    <source>
        <dbReference type="Pfam" id="PF00112"/>
    </source>
</evidence>
<sequence length="101" mass="11666">MCVVNPKQDQAQCESCWAFSAFNTREFQYAIAYAQPQKLSEQSIVDCVLSHQLMDMISKYQDAKFMSEVDHQNYWIVHNSSGLGWGEQGYVCTIQVDKKIF</sequence>
<dbReference type="PROSITE" id="PS00139">
    <property type="entry name" value="THIOL_PROTEASE_CYS"/>
    <property type="match status" value="1"/>
</dbReference>
<dbReference type="VEuPathDB" id="TrichDB:TVAG_328620"/>
<protein>
    <submittedName>
        <fullName evidence="3">Clan CA, family C1, cathepsin L-like cysteine peptidase</fullName>
    </submittedName>
</protein>
<dbReference type="STRING" id="5722.A2F4T7"/>
<dbReference type="EMBL" id="DS113614">
    <property type="protein sequence ID" value="EAY00100.1"/>
    <property type="molecule type" value="Genomic_DNA"/>
</dbReference>
<reference evidence="3" key="1">
    <citation type="submission" date="2006-10" db="EMBL/GenBank/DDBJ databases">
        <authorList>
            <person name="Amadeo P."/>
            <person name="Zhao Q."/>
            <person name="Wortman J."/>
            <person name="Fraser-Liggett C."/>
            <person name="Carlton J."/>
        </authorList>
    </citation>
    <scope>NUCLEOTIDE SEQUENCE</scope>
    <source>
        <strain evidence="3">G3</strain>
    </source>
</reference>
<proteinExistence type="inferred from homology"/>
<dbReference type="PANTHER" id="PTHR12411">
    <property type="entry name" value="CYSTEINE PROTEASE FAMILY C1-RELATED"/>
    <property type="match status" value="1"/>
</dbReference>
<name>A2F4T7_TRIV3</name>
<dbReference type="VEuPathDB" id="TrichDB:TVAGG3_0149180"/>
<dbReference type="SUPFAM" id="SSF54001">
    <property type="entry name" value="Cysteine proteinases"/>
    <property type="match status" value="1"/>
</dbReference>